<evidence type="ECO:0000313" key="7">
    <source>
        <dbReference type="Proteomes" id="UP000441585"/>
    </source>
</evidence>
<dbReference type="InterPro" id="IPR014026">
    <property type="entry name" value="UDP-Glc/GDP-Man_DH_dimer"/>
</dbReference>
<dbReference type="EMBL" id="WKKF01000004">
    <property type="protein sequence ID" value="MRX55333.1"/>
    <property type="molecule type" value="Genomic_DNA"/>
</dbReference>
<dbReference type="AlphaFoldDB" id="A0A6I2MHM0"/>
<dbReference type="InterPro" id="IPR036291">
    <property type="entry name" value="NAD(P)-bd_dom_sf"/>
</dbReference>
<dbReference type="PIRSF" id="PIRSF500136">
    <property type="entry name" value="UDP_ManNAc_DH"/>
    <property type="match status" value="1"/>
</dbReference>
<dbReference type="GO" id="GO:0016628">
    <property type="term" value="F:oxidoreductase activity, acting on the CH-CH group of donors, NAD or NADP as acceptor"/>
    <property type="evidence" value="ECO:0007669"/>
    <property type="project" value="InterPro"/>
</dbReference>
<organism evidence="6 7">
    <name type="scientific">Metabacillus idriensis</name>
    <dbReference type="NCBI Taxonomy" id="324768"/>
    <lineage>
        <taxon>Bacteria</taxon>
        <taxon>Bacillati</taxon>
        <taxon>Bacillota</taxon>
        <taxon>Bacilli</taxon>
        <taxon>Bacillales</taxon>
        <taxon>Bacillaceae</taxon>
        <taxon>Metabacillus</taxon>
    </lineage>
</organism>
<dbReference type="InterPro" id="IPR036220">
    <property type="entry name" value="UDP-Glc/GDP-Man_DH_C_sf"/>
</dbReference>
<evidence type="ECO:0000256" key="4">
    <source>
        <dbReference type="PIRNR" id="PIRNR000124"/>
    </source>
</evidence>
<dbReference type="NCBIfam" id="TIGR03026">
    <property type="entry name" value="NDP-sugDHase"/>
    <property type="match status" value="1"/>
</dbReference>
<dbReference type="InterPro" id="IPR028359">
    <property type="entry name" value="UDP_ManNAc/GlcNAc_DH"/>
</dbReference>
<gene>
    <name evidence="6" type="ORF">GJU41_15325</name>
</gene>
<keyword evidence="3" id="KW-0520">NAD</keyword>
<dbReference type="SMART" id="SM00984">
    <property type="entry name" value="UDPG_MGDP_dh_C"/>
    <property type="match status" value="1"/>
</dbReference>
<dbReference type="Pfam" id="PF00984">
    <property type="entry name" value="UDPG_MGDP_dh"/>
    <property type="match status" value="1"/>
</dbReference>
<accession>A0A6I2MHM0</accession>
<protein>
    <submittedName>
        <fullName evidence="6">Nucleotide sugar dehydrogenase</fullName>
    </submittedName>
</protein>
<dbReference type="Gene3D" id="3.40.50.720">
    <property type="entry name" value="NAD(P)-binding Rossmann-like Domain"/>
    <property type="match status" value="2"/>
</dbReference>
<comment type="similarity">
    <text evidence="1 4">Belongs to the UDP-glucose/GDP-mannose dehydrogenase family.</text>
</comment>
<dbReference type="PIRSF" id="PIRSF000124">
    <property type="entry name" value="UDPglc_GDPman_dh"/>
    <property type="match status" value="1"/>
</dbReference>
<dbReference type="GO" id="GO:0000271">
    <property type="term" value="P:polysaccharide biosynthetic process"/>
    <property type="evidence" value="ECO:0007669"/>
    <property type="project" value="InterPro"/>
</dbReference>
<dbReference type="GO" id="GO:0016616">
    <property type="term" value="F:oxidoreductase activity, acting on the CH-OH group of donors, NAD or NADP as acceptor"/>
    <property type="evidence" value="ECO:0007669"/>
    <property type="project" value="InterPro"/>
</dbReference>
<evidence type="ECO:0000256" key="2">
    <source>
        <dbReference type="ARBA" id="ARBA00023002"/>
    </source>
</evidence>
<evidence type="ECO:0000256" key="3">
    <source>
        <dbReference type="ARBA" id="ARBA00023027"/>
    </source>
</evidence>
<dbReference type="Pfam" id="PF03720">
    <property type="entry name" value="UDPG_MGDP_dh_C"/>
    <property type="match status" value="1"/>
</dbReference>
<dbReference type="PANTHER" id="PTHR43491">
    <property type="entry name" value="UDP-N-ACETYL-D-MANNOSAMINE DEHYDROGENASE"/>
    <property type="match status" value="1"/>
</dbReference>
<dbReference type="InterPro" id="IPR014027">
    <property type="entry name" value="UDP-Glc/GDP-Man_DH_C"/>
</dbReference>
<dbReference type="InterPro" id="IPR008927">
    <property type="entry name" value="6-PGluconate_DH-like_C_sf"/>
</dbReference>
<dbReference type="PANTHER" id="PTHR43491:SF2">
    <property type="entry name" value="UDP-N-ACETYL-D-MANNOSAMINE DEHYDROGENASE"/>
    <property type="match status" value="1"/>
</dbReference>
<evidence type="ECO:0000259" key="5">
    <source>
        <dbReference type="SMART" id="SM00984"/>
    </source>
</evidence>
<feature type="domain" description="UDP-glucose/GDP-mannose dehydrogenase C-terminal" evidence="5">
    <location>
        <begin position="344"/>
        <end position="445"/>
    </location>
</feature>
<keyword evidence="2" id="KW-0560">Oxidoreductase</keyword>
<keyword evidence="7" id="KW-1185">Reference proteome</keyword>
<dbReference type="Pfam" id="PF03721">
    <property type="entry name" value="UDPG_MGDP_dh_N"/>
    <property type="match status" value="1"/>
</dbReference>
<proteinExistence type="inferred from homology"/>
<evidence type="ECO:0000313" key="6">
    <source>
        <dbReference type="EMBL" id="MRX55333.1"/>
    </source>
</evidence>
<evidence type="ECO:0000256" key="1">
    <source>
        <dbReference type="ARBA" id="ARBA00006601"/>
    </source>
</evidence>
<comment type="caution">
    <text evidence="6">The sequence shown here is derived from an EMBL/GenBank/DDBJ whole genome shotgun (WGS) entry which is preliminary data.</text>
</comment>
<dbReference type="Proteomes" id="UP000441585">
    <property type="component" value="Unassembled WGS sequence"/>
</dbReference>
<name>A0A6I2MHM0_9BACI</name>
<dbReference type="SUPFAM" id="SSF48179">
    <property type="entry name" value="6-phosphogluconate dehydrogenase C-terminal domain-like"/>
    <property type="match status" value="1"/>
</dbReference>
<dbReference type="InterPro" id="IPR001732">
    <property type="entry name" value="UDP-Glc/GDP-Man_DH_N"/>
</dbReference>
<sequence length="457" mass="51260">MEDLGYRPNTPIETGIEQFVNWYKSYYSIPADNRKVGLVGLGYVGLPVALAFGKTFPAVGFDINSKRIEELKQFIDSTGEVASNELQNANVEFTTDEMKLRECNFIIVTVPTPIDKDKKPDLTPLIKASETVGRNLSKGSIVVYESTVYPGTTEEVCLPLLERYSQLKAGKDFKIGYSPERINPGDKKHTFENIVKVVAGQDEEALNIIAEMYRSVVEAEVYPVSSIKVAEASKVIENTQRDLNIALMNELAIIFNRLKIDTNEVLSAAGTKWNFIPFKPGLVGGHCIGVDPYYLTYKAEKLGYSPNVILAGRNINDYMGTFIATSLIKLMAENRNLIKGSLVTVLGLTFKENVPDIRNTKVIDLIQQLKNFGLNVQVSDPRADAEEVEKVYDLKITPWEKLQKSDAVILAVPHLEYIEKSWQDFTQLLNNQQGFFVDIKGVLDKDTCPETIKLWRL</sequence>
<dbReference type="SUPFAM" id="SSF51735">
    <property type="entry name" value="NAD(P)-binding Rossmann-fold domains"/>
    <property type="match status" value="1"/>
</dbReference>
<dbReference type="GO" id="GO:0051287">
    <property type="term" value="F:NAD binding"/>
    <property type="evidence" value="ECO:0007669"/>
    <property type="project" value="InterPro"/>
</dbReference>
<dbReference type="InterPro" id="IPR017476">
    <property type="entry name" value="UDP-Glc/GDP-Man"/>
</dbReference>
<dbReference type="SUPFAM" id="SSF52413">
    <property type="entry name" value="UDP-glucose/GDP-mannose dehydrogenase C-terminal domain"/>
    <property type="match status" value="1"/>
</dbReference>
<reference evidence="6 7" key="1">
    <citation type="submission" date="2019-11" db="EMBL/GenBank/DDBJ databases">
        <title>Bacillus idriensis genome.</title>
        <authorList>
            <person name="Konopka E.N."/>
            <person name="Newman J.D."/>
        </authorList>
    </citation>
    <scope>NUCLEOTIDE SEQUENCE [LARGE SCALE GENOMIC DNA]</scope>
    <source>
        <strain evidence="6 7">DSM 19097</strain>
    </source>
</reference>